<organism evidence="7 10">
    <name type="scientific">Lactobacillus selangorensis</name>
    <dbReference type="NCBI Taxonomy" id="81857"/>
    <lineage>
        <taxon>Bacteria</taxon>
        <taxon>Bacillati</taxon>
        <taxon>Bacillota</taxon>
        <taxon>Bacilli</taxon>
        <taxon>Lactobacillales</taxon>
        <taxon>Lactobacillaceae</taxon>
        <taxon>Lactobacillus</taxon>
    </lineage>
</organism>
<dbReference type="Proteomes" id="UP000051751">
    <property type="component" value="Unassembled WGS sequence"/>
</dbReference>
<evidence type="ECO:0000256" key="3">
    <source>
        <dbReference type="ARBA" id="ARBA00022112"/>
    </source>
</evidence>
<comment type="similarity">
    <text evidence="1 5">Belongs to the GTP cyclohydrolase I type 2/NIF3 family.</text>
</comment>
<evidence type="ECO:0000256" key="6">
    <source>
        <dbReference type="PIRSR" id="PIRSR602678-1"/>
    </source>
</evidence>
<dbReference type="AlphaFoldDB" id="A0A0R2FPC1"/>
<evidence type="ECO:0000256" key="2">
    <source>
        <dbReference type="ARBA" id="ARBA00011643"/>
    </source>
</evidence>
<dbReference type="EMBL" id="JQAT01000001">
    <property type="protein sequence ID" value="KRN29515.1"/>
    <property type="molecule type" value="Genomic_DNA"/>
</dbReference>
<evidence type="ECO:0000313" key="10">
    <source>
        <dbReference type="Proteomes" id="UP000051751"/>
    </source>
</evidence>
<feature type="binding site" evidence="6">
    <location>
        <position position="105"/>
    </location>
    <ligand>
        <name>a divalent metal cation</name>
        <dbReference type="ChEBI" id="CHEBI:60240"/>
        <label>1</label>
    </ligand>
</feature>
<accession>A0A0R2FPC1</accession>
<dbReference type="PATRIC" id="fig|81857.3.peg.405"/>
<dbReference type="NCBIfam" id="TIGR00486">
    <property type="entry name" value="YbgI_SA1388"/>
    <property type="match status" value="1"/>
</dbReference>
<gene>
    <name evidence="7" type="ORF">IV38_GL000400</name>
    <name evidence="8" type="ORF">IV40_GL000268</name>
</gene>
<feature type="binding site" evidence="6">
    <location>
        <position position="66"/>
    </location>
    <ligand>
        <name>a divalent metal cation</name>
        <dbReference type="ChEBI" id="CHEBI:60240"/>
        <label>1</label>
    </ligand>
</feature>
<dbReference type="OrthoDB" id="9792792at2"/>
<proteinExistence type="inferred from homology"/>
<dbReference type="STRING" id="81857.IV38_GL000400"/>
<feature type="binding site" evidence="6">
    <location>
        <position position="293"/>
    </location>
    <ligand>
        <name>a divalent metal cation</name>
        <dbReference type="ChEBI" id="CHEBI:60240"/>
        <label>1</label>
    </ligand>
</feature>
<dbReference type="Proteomes" id="UP000051645">
    <property type="component" value="Unassembled WGS sequence"/>
</dbReference>
<name>A0A0R2FPC1_9LACO</name>
<dbReference type="EMBL" id="JQAZ01000001">
    <property type="protein sequence ID" value="KRN33955.1"/>
    <property type="molecule type" value="Genomic_DNA"/>
</dbReference>
<sequence>MTIAAQTLIDRFEQFAPLALRMGNDPTGFQLGKRSAPIKRVLVTLDVRPEVVQEAIDKHVDFIFAHHPVLFHPIHKLDLADPQNQMYADLLAHHITVYAAHTNLDRAWGGMNDWLADALQLQHVQPFDVTEYEQLQQVTVETPEPETLTAALTTSNIKAAQSADQVIFTVPKLQMAHFMSQLQQLPHNQIGVMDIATHGRPIGIGRMGTPKQTMTVRQYADFVKQAFGVKGARLVTHTPEKQVESVAVVGGDGGQFFPAAVRQNIDLYITGDVYYHTAHDMLANGLSVVDPGHHIEQAIKQRLTPMLQEWSQQYGWDLDIFASTLNTDPFQFI</sequence>
<keyword evidence="9" id="KW-1185">Reference proteome</keyword>
<dbReference type="PANTHER" id="PTHR13799:SF14">
    <property type="entry name" value="GTP CYCLOHYDROLASE 1 TYPE 2 HOMOLOG"/>
    <property type="match status" value="1"/>
</dbReference>
<feature type="binding site" evidence="6">
    <location>
        <position position="67"/>
    </location>
    <ligand>
        <name>a divalent metal cation</name>
        <dbReference type="ChEBI" id="CHEBI:60240"/>
        <label>1</label>
    </ligand>
</feature>
<comment type="subunit">
    <text evidence="2">Homohexamer.</text>
</comment>
<feature type="binding site" evidence="6">
    <location>
        <position position="296"/>
    </location>
    <ligand>
        <name>a divalent metal cation</name>
        <dbReference type="ChEBI" id="CHEBI:60240"/>
        <label>1</label>
    </ligand>
</feature>
<keyword evidence="4 5" id="KW-0479">Metal-binding</keyword>
<dbReference type="RefSeq" id="WP_057768564.1">
    <property type="nucleotide sequence ID" value="NZ_JQAT01000001.1"/>
</dbReference>
<dbReference type="GO" id="GO:0005737">
    <property type="term" value="C:cytoplasm"/>
    <property type="evidence" value="ECO:0007669"/>
    <property type="project" value="TreeGrafter"/>
</dbReference>
<evidence type="ECO:0000313" key="9">
    <source>
        <dbReference type="Proteomes" id="UP000051645"/>
    </source>
</evidence>
<dbReference type="FunFam" id="3.40.1390.30:FF:000001">
    <property type="entry name" value="GTP cyclohydrolase 1 type 2"/>
    <property type="match status" value="1"/>
</dbReference>
<comment type="caution">
    <text evidence="7">The sequence shown here is derived from an EMBL/GenBank/DDBJ whole genome shotgun (WGS) entry which is preliminary data.</text>
</comment>
<dbReference type="InterPro" id="IPR036069">
    <property type="entry name" value="DUF34/NIF3_sf"/>
</dbReference>
<reference evidence="9 10" key="1">
    <citation type="journal article" date="2015" name="Genome Announc.">
        <title>Expanding the biotechnology potential of lactobacilli through comparative genomics of 213 strains and associated genera.</title>
        <authorList>
            <person name="Sun Z."/>
            <person name="Harris H.M."/>
            <person name="McCann A."/>
            <person name="Guo C."/>
            <person name="Argimon S."/>
            <person name="Zhang W."/>
            <person name="Yang X."/>
            <person name="Jeffery I.B."/>
            <person name="Cooney J.C."/>
            <person name="Kagawa T.F."/>
            <person name="Liu W."/>
            <person name="Song Y."/>
            <person name="Salvetti E."/>
            <person name="Wrobel A."/>
            <person name="Rasinkangas P."/>
            <person name="Parkhill J."/>
            <person name="Rea M.C."/>
            <person name="O'Sullivan O."/>
            <person name="Ritari J."/>
            <person name="Douillard F.P."/>
            <person name="Paul Ross R."/>
            <person name="Yang R."/>
            <person name="Briner A.E."/>
            <person name="Felis G.E."/>
            <person name="de Vos W.M."/>
            <person name="Barrangou R."/>
            <person name="Klaenhammer T.R."/>
            <person name="Caufield P.W."/>
            <person name="Cui Y."/>
            <person name="Zhang H."/>
            <person name="O'Toole P.W."/>
        </authorList>
    </citation>
    <scope>NUCLEOTIDE SEQUENCE [LARGE SCALE GENOMIC DNA]</scope>
    <source>
        <strain evidence="7 10">ATCC BAA-66</strain>
        <strain evidence="8 9">DSM 13344</strain>
    </source>
</reference>
<evidence type="ECO:0000313" key="8">
    <source>
        <dbReference type="EMBL" id="KRN33955.1"/>
    </source>
</evidence>
<dbReference type="PIRSF" id="PIRSF037489">
    <property type="entry name" value="UCP037489_NIF3_YqfO"/>
    <property type="match status" value="1"/>
</dbReference>
<dbReference type="SUPFAM" id="SSF102705">
    <property type="entry name" value="NIF3 (NGG1p interacting factor 3)-like"/>
    <property type="match status" value="1"/>
</dbReference>
<dbReference type="PANTHER" id="PTHR13799">
    <property type="entry name" value="NGG1 INTERACTING FACTOR 3"/>
    <property type="match status" value="1"/>
</dbReference>
<dbReference type="GO" id="GO:0046872">
    <property type="term" value="F:metal ion binding"/>
    <property type="evidence" value="ECO:0007669"/>
    <property type="project" value="UniProtKB-UniRule"/>
</dbReference>
<dbReference type="InterPro" id="IPR017221">
    <property type="entry name" value="DUF34/NIF3_bac"/>
</dbReference>
<dbReference type="Pfam" id="PF01784">
    <property type="entry name" value="DUF34_NIF3"/>
    <property type="match status" value="1"/>
</dbReference>
<dbReference type="Gene3D" id="3.40.1390.30">
    <property type="entry name" value="NIF3 (NGG1p interacting factor 3)-like"/>
    <property type="match status" value="2"/>
</dbReference>
<evidence type="ECO:0000313" key="7">
    <source>
        <dbReference type="EMBL" id="KRN29515.1"/>
    </source>
</evidence>
<dbReference type="InterPro" id="IPR002678">
    <property type="entry name" value="DUF34/NIF3"/>
</dbReference>
<evidence type="ECO:0000256" key="1">
    <source>
        <dbReference type="ARBA" id="ARBA00006964"/>
    </source>
</evidence>
<evidence type="ECO:0000256" key="4">
    <source>
        <dbReference type="ARBA" id="ARBA00022723"/>
    </source>
</evidence>
<evidence type="ECO:0000256" key="5">
    <source>
        <dbReference type="PIRNR" id="PIRNR037489"/>
    </source>
</evidence>
<protein>
    <recommendedName>
        <fullName evidence="3 5">GTP cyclohydrolase 1 type 2 homolog</fullName>
    </recommendedName>
</protein>